<feature type="coiled-coil region" evidence="1">
    <location>
        <begin position="349"/>
        <end position="376"/>
    </location>
</feature>
<accession>A0A4Q2U1R6</accession>
<dbReference type="RefSeq" id="WP_129228867.1">
    <property type="nucleotide sequence ID" value="NZ_QYBB01000034.1"/>
</dbReference>
<organism evidence="2 3">
    <name type="scientific">Lichenibacterium minor</name>
    <dbReference type="NCBI Taxonomy" id="2316528"/>
    <lineage>
        <taxon>Bacteria</taxon>
        <taxon>Pseudomonadati</taxon>
        <taxon>Pseudomonadota</taxon>
        <taxon>Alphaproteobacteria</taxon>
        <taxon>Hyphomicrobiales</taxon>
        <taxon>Lichenihabitantaceae</taxon>
        <taxon>Lichenibacterium</taxon>
    </lineage>
</organism>
<dbReference type="AlphaFoldDB" id="A0A4Q2U1R6"/>
<evidence type="ECO:0000256" key="1">
    <source>
        <dbReference type="SAM" id="Coils"/>
    </source>
</evidence>
<name>A0A4Q2U1R6_9HYPH</name>
<feature type="coiled-coil region" evidence="1">
    <location>
        <begin position="281"/>
        <end position="315"/>
    </location>
</feature>
<keyword evidence="1" id="KW-0175">Coiled coil</keyword>
<comment type="caution">
    <text evidence="2">The sequence shown here is derived from an EMBL/GenBank/DDBJ whole genome shotgun (WGS) entry which is preliminary data.</text>
</comment>
<reference evidence="2 3" key="2">
    <citation type="submission" date="2019-02" db="EMBL/GenBank/DDBJ databases">
        <title>'Lichenibacterium ramalinii' gen. nov. sp. nov., 'Lichenibacterium minor' gen. nov. sp. nov.</title>
        <authorList>
            <person name="Pankratov T."/>
        </authorList>
    </citation>
    <scope>NUCLEOTIDE SEQUENCE [LARGE SCALE GENOMIC DNA]</scope>
    <source>
        <strain evidence="2 3">RmlP026</strain>
    </source>
</reference>
<reference evidence="2 3" key="1">
    <citation type="submission" date="2018-12" db="EMBL/GenBank/DDBJ databases">
        <authorList>
            <person name="Grouzdev D.S."/>
            <person name="Krutkina M.S."/>
        </authorList>
    </citation>
    <scope>NUCLEOTIDE SEQUENCE [LARGE SCALE GENOMIC DNA]</scope>
    <source>
        <strain evidence="2 3">RmlP026</strain>
    </source>
</reference>
<gene>
    <name evidence="2" type="ORF">D3273_21075</name>
</gene>
<evidence type="ECO:0000313" key="3">
    <source>
        <dbReference type="Proteomes" id="UP000290759"/>
    </source>
</evidence>
<dbReference type="EMBL" id="QYBB01000034">
    <property type="protein sequence ID" value="RYC30030.1"/>
    <property type="molecule type" value="Genomic_DNA"/>
</dbReference>
<evidence type="ECO:0000313" key="2">
    <source>
        <dbReference type="EMBL" id="RYC30030.1"/>
    </source>
</evidence>
<sequence>MPALDDAFLRFLLPLSGQEISFLPGNGGFEDALNSLAFQELCGRYQIAFRPFAESEDRTVVVGSVAVAIRWRAGLQGRRSVVLPSSARRFEDLGAGFDAATTVFWRDRLSVRMAELQGAEPERAVLCHDLAVHLDVEGLISDPVGESGRILIDIDGSHAAGNHDRISLRFVGDDDRWASLDRCRDAVWGVAGLMAHRADVGTGSPGLAILAAKMGKAVRLDGGADRVTEAIFDDTILPLYPAVTLDRGDARVRCRPAEHDDAPGEENPDAALRTHTPDDDVARLKTLLKAARRDAQFLEQERDRLVVAAADARSRHDDEAVTVVRAHRDAKRRAEEAERHTADSFADFKKRAADEADAAEARHRELTERFAAVEGKREAAVDAAAARDVAARDFAARVAADREVAEREAAAREAALHRRLADLDVAFDTRTHQALDLQSALDALGARALATEGRVARMRALIDARTAMGEDARRDAEALRRRLDDVLLSTSWRVTRPLRALTRIARHAVGARHGGRDG</sequence>
<protein>
    <submittedName>
        <fullName evidence="2">Uncharacterized protein</fullName>
    </submittedName>
</protein>
<proteinExistence type="predicted"/>
<dbReference type="Proteomes" id="UP000290759">
    <property type="component" value="Unassembled WGS sequence"/>
</dbReference>
<keyword evidence="3" id="KW-1185">Reference proteome</keyword>